<dbReference type="PANTHER" id="PTHR36191:SF4">
    <property type="entry name" value="VWFD DOMAIN-CONTAINING PROTEIN"/>
    <property type="match status" value="1"/>
</dbReference>
<evidence type="ECO:0000256" key="1">
    <source>
        <dbReference type="ARBA" id="ARBA00022729"/>
    </source>
</evidence>
<sequence>IISNSFFSLSLASTGPINSTFDPSFDPCNNYTDLDHPWRASNETGLGVCDRRFPWNGWYRVLYYGKSIRMAESCVPTSRCSTYVTLWLNGPHPEIEDGVVTRQVCGSANSDCCYYRSTPIQVKACPDNYYVYKFVHPINCNLAYCSGTLIHCTHFISSRHLSYCHS</sequence>
<keyword evidence="1" id="KW-0732">Signal</keyword>
<dbReference type="InterPro" id="IPR057774">
    <property type="entry name" value="D8C_UMOD/GP2/OIT3-like"/>
</dbReference>
<dbReference type="OMA" id="YFNSHTI"/>
<protein>
    <recommendedName>
        <fullName evidence="3">UMOD/GP2/OIT3-like D8C domain-containing protein</fullName>
    </recommendedName>
</protein>
<dbReference type="Proteomes" id="UP001501920">
    <property type="component" value="Chromosome 1"/>
</dbReference>
<dbReference type="Ensembl" id="ENSPNAT00000028884.2">
    <property type="protein sequence ID" value="ENSPNAP00000035623.2"/>
    <property type="gene ID" value="ENSPNAG00000006001.2"/>
</dbReference>
<reference evidence="4" key="2">
    <citation type="submission" date="2025-08" db="UniProtKB">
        <authorList>
            <consortium name="Ensembl"/>
        </authorList>
    </citation>
    <scope>IDENTIFICATION</scope>
</reference>
<dbReference type="AlphaFoldDB" id="A0A3B4EIN6"/>
<keyword evidence="5" id="KW-1185">Reference proteome</keyword>
<reference evidence="4 5" key="1">
    <citation type="submission" date="2020-10" db="EMBL/GenBank/DDBJ databases">
        <title>Pygocentrus nattereri (red-bellied piranha) genome, fPygNat1, primary haplotype.</title>
        <authorList>
            <person name="Myers G."/>
            <person name="Meyer A."/>
            <person name="Karagic N."/>
            <person name="Pippel M."/>
            <person name="Winkler S."/>
            <person name="Tracey A."/>
            <person name="Wood J."/>
            <person name="Formenti G."/>
            <person name="Howe K."/>
            <person name="Fedrigo O."/>
            <person name="Jarvis E.D."/>
        </authorList>
    </citation>
    <scope>NUCLEOTIDE SEQUENCE [LARGE SCALE GENOMIC DNA]</scope>
</reference>
<evidence type="ECO:0000256" key="2">
    <source>
        <dbReference type="ARBA" id="ARBA00023157"/>
    </source>
</evidence>
<proteinExistence type="predicted"/>
<evidence type="ECO:0000313" key="5">
    <source>
        <dbReference type="Proteomes" id="UP001501920"/>
    </source>
</evidence>
<dbReference type="GeneTree" id="ENSGT00940000156038"/>
<dbReference type="Pfam" id="PF23283">
    <property type="entry name" value="D8C_UMOD"/>
    <property type="match status" value="1"/>
</dbReference>
<keyword evidence="2" id="KW-1015">Disulfide bond</keyword>
<organism evidence="4 5">
    <name type="scientific">Pygocentrus nattereri</name>
    <name type="common">Red-bellied piranha</name>
    <dbReference type="NCBI Taxonomy" id="42514"/>
    <lineage>
        <taxon>Eukaryota</taxon>
        <taxon>Metazoa</taxon>
        <taxon>Chordata</taxon>
        <taxon>Craniata</taxon>
        <taxon>Vertebrata</taxon>
        <taxon>Euteleostomi</taxon>
        <taxon>Actinopterygii</taxon>
        <taxon>Neopterygii</taxon>
        <taxon>Teleostei</taxon>
        <taxon>Ostariophysi</taxon>
        <taxon>Characiformes</taxon>
        <taxon>Characoidei</taxon>
        <taxon>Pygocentrus</taxon>
    </lineage>
</organism>
<evidence type="ECO:0000259" key="3">
    <source>
        <dbReference type="Pfam" id="PF23283"/>
    </source>
</evidence>
<feature type="domain" description="UMOD/GP2/OIT3-like D8C" evidence="3">
    <location>
        <begin position="59"/>
        <end position="146"/>
    </location>
</feature>
<evidence type="ECO:0000313" key="4">
    <source>
        <dbReference type="Ensembl" id="ENSPNAP00000035623.2"/>
    </source>
</evidence>
<name>A0A3B4EIN6_PYGNA</name>
<dbReference type="PANTHER" id="PTHR36191">
    <property type="entry name" value="ENDO/EXONUCLEASE/PHOSPHATASE DOMAIN-CONTAINING PROTEIN-RELATED"/>
    <property type="match status" value="1"/>
</dbReference>
<gene>
    <name evidence="4" type="primary">TSHB</name>
</gene>
<accession>A0A3B4EIN6</accession>
<reference evidence="4" key="3">
    <citation type="submission" date="2025-09" db="UniProtKB">
        <authorList>
            <consortium name="Ensembl"/>
        </authorList>
    </citation>
    <scope>IDENTIFICATION</scope>
</reference>